<evidence type="ECO:0000256" key="4">
    <source>
        <dbReference type="ARBA" id="ARBA00023157"/>
    </source>
</evidence>
<evidence type="ECO:0000256" key="1">
    <source>
        <dbReference type="ARBA" id="ARBA00004173"/>
    </source>
</evidence>
<dbReference type="GO" id="GO:0005739">
    <property type="term" value="C:mitochondrion"/>
    <property type="evidence" value="ECO:0007669"/>
    <property type="project" value="UniProtKB-SubCell"/>
</dbReference>
<reference evidence="6" key="3">
    <citation type="submission" date="2018-08" db="EMBL/GenBank/DDBJ databases">
        <title>Leveraging single-cell genomics to expand the Fungal Tree of Life.</title>
        <authorList>
            <consortium name="DOE Joint Genome Institute"/>
            <person name="Ahrendt S.R."/>
            <person name="Quandt C.A."/>
            <person name="Ciobanu D."/>
            <person name="Clum A."/>
            <person name="Salamov A."/>
            <person name="Andreopoulos B."/>
            <person name="Cheng J.-F."/>
            <person name="Woyke T."/>
            <person name="Pelin A."/>
            <person name="Henrissat B."/>
            <person name="Reynolds N."/>
            <person name="Benny G.L."/>
            <person name="Smith M.E."/>
            <person name="James T.Y."/>
            <person name="Grigoriev I.V."/>
        </authorList>
    </citation>
    <scope>NUCLEOTIDE SEQUENCE</scope>
    <source>
        <strain evidence="6">CSF55</strain>
    </source>
</reference>
<keyword evidence="4" id="KW-1015">Disulfide bond</keyword>
<evidence type="ECO:0000313" key="7">
    <source>
        <dbReference type="Proteomes" id="UP000030755"/>
    </source>
</evidence>
<evidence type="ECO:0000313" key="6">
    <source>
        <dbReference type="EMBL" id="RKP18818.1"/>
    </source>
</evidence>
<accession>A0A075B360</accession>
<keyword evidence="7" id="KW-1185">Reference proteome</keyword>
<proteinExistence type="inferred from homology"/>
<name>A0A075B360_ROZAC</name>
<dbReference type="AlphaFoldDB" id="A0A075B360"/>
<evidence type="ECO:0000313" key="5">
    <source>
        <dbReference type="EMBL" id="EPZ35406.1"/>
    </source>
</evidence>
<organism evidence="5 7">
    <name type="scientific">Rozella allomycis (strain CSF55)</name>
    <dbReference type="NCBI Taxonomy" id="988480"/>
    <lineage>
        <taxon>Eukaryota</taxon>
        <taxon>Fungi</taxon>
        <taxon>Fungi incertae sedis</taxon>
        <taxon>Cryptomycota</taxon>
        <taxon>Cryptomycota incertae sedis</taxon>
        <taxon>Rozella</taxon>
    </lineage>
</organism>
<evidence type="ECO:0000313" key="8">
    <source>
        <dbReference type="Proteomes" id="UP000281549"/>
    </source>
</evidence>
<comment type="subcellular location">
    <subcellularLocation>
        <location evidence="1">Mitochondrion</location>
    </subcellularLocation>
</comment>
<sequence>MADSKLNTNKARFKPLNKEQRDKCYEAKDLYFKYCNSYEKEDSDDCIKLNEHFAQSCPESWVVHFKELRMREVEYQKRYDEYKKQGYNVE</sequence>
<dbReference type="Proteomes" id="UP000281549">
    <property type="component" value="Unassembled WGS sequence"/>
</dbReference>
<gene>
    <name evidence="5" type="ORF">O9G_003817</name>
    <name evidence="6" type="ORF">ROZALSC1DRAFT_29533</name>
</gene>
<keyword evidence="3" id="KW-0496">Mitochondrion</keyword>
<dbReference type="Gene3D" id="1.10.10.140">
    <property type="entry name" value="Cytochrome c oxidase, subunit VIb"/>
    <property type="match status" value="1"/>
</dbReference>
<reference evidence="8" key="2">
    <citation type="journal article" date="2018" name="Nat. Microbiol.">
        <title>Leveraging single-cell genomics to expand the fungal tree of life.</title>
        <authorList>
            <person name="Ahrendt S.R."/>
            <person name="Quandt C.A."/>
            <person name="Ciobanu D."/>
            <person name="Clum A."/>
            <person name="Salamov A."/>
            <person name="Andreopoulos B."/>
            <person name="Cheng J.F."/>
            <person name="Woyke T."/>
            <person name="Pelin A."/>
            <person name="Henrissat B."/>
            <person name="Reynolds N.K."/>
            <person name="Benny G.L."/>
            <person name="Smith M.E."/>
            <person name="James T.Y."/>
            <person name="Grigoriev I.V."/>
        </authorList>
    </citation>
    <scope>NUCLEOTIDE SEQUENCE [LARGE SCALE GENOMIC DNA]</scope>
    <source>
        <strain evidence="8">CSF55</strain>
    </source>
</reference>
<reference evidence="5 7" key="1">
    <citation type="journal article" date="2013" name="Curr. Biol.">
        <title>Shared signatures of parasitism and phylogenomics unite Cryptomycota and microsporidia.</title>
        <authorList>
            <person name="James T.Y."/>
            <person name="Pelin A."/>
            <person name="Bonen L."/>
            <person name="Ahrendt S."/>
            <person name="Sain D."/>
            <person name="Corradi N."/>
            <person name="Stajich J.E."/>
        </authorList>
    </citation>
    <scope>NUCLEOTIDE SEQUENCE [LARGE SCALE GENOMIC DNA]</scope>
    <source>
        <strain evidence="5">CSF55</strain>
        <strain evidence="5">CSF55</strain>
    </source>
</reference>
<dbReference type="HOGENOM" id="CLU_2442099_0_0_1"/>
<comment type="similarity">
    <text evidence="2">Belongs to the cytochrome c oxidase subunit 6B family.</text>
</comment>
<evidence type="ECO:0000256" key="3">
    <source>
        <dbReference type="ARBA" id="ARBA00023128"/>
    </source>
</evidence>
<dbReference type="OrthoDB" id="5545577at2759"/>
<dbReference type="EMBL" id="ML005361">
    <property type="protein sequence ID" value="RKP18818.1"/>
    <property type="molecule type" value="Genomic_DNA"/>
</dbReference>
<dbReference type="InterPro" id="IPR048280">
    <property type="entry name" value="COX6B-like"/>
</dbReference>
<evidence type="ECO:0000256" key="2">
    <source>
        <dbReference type="ARBA" id="ARBA00006425"/>
    </source>
</evidence>
<dbReference type="Pfam" id="PF02297">
    <property type="entry name" value="COX6B"/>
    <property type="match status" value="1"/>
</dbReference>
<protein>
    <submittedName>
        <fullName evidence="5">Uncharacterized protein</fullName>
    </submittedName>
</protein>
<dbReference type="Proteomes" id="UP000030755">
    <property type="component" value="Unassembled WGS sequence"/>
</dbReference>
<dbReference type="SUPFAM" id="SSF47694">
    <property type="entry name" value="Cytochrome c oxidase subunit h"/>
    <property type="match status" value="1"/>
</dbReference>
<dbReference type="EMBL" id="KE560844">
    <property type="protein sequence ID" value="EPZ35406.1"/>
    <property type="molecule type" value="Genomic_DNA"/>
</dbReference>
<dbReference type="InterPro" id="IPR036549">
    <property type="entry name" value="CX6/COA6-like_sf"/>
</dbReference>